<dbReference type="EMBL" id="CP136137">
    <property type="protein sequence ID" value="WYY09369.1"/>
    <property type="molecule type" value="Genomic_DNA"/>
</dbReference>
<proteinExistence type="predicted"/>
<dbReference type="Pfam" id="PF06348">
    <property type="entry name" value="DUF1059"/>
    <property type="match status" value="1"/>
</dbReference>
<dbReference type="Proteomes" id="UP001479933">
    <property type="component" value="Chromosome"/>
</dbReference>
<protein>
    <submittedName>
        <fullName evidence="1">DUF1059 domain-containing protein</fullName>
    </submittedName>
</protein>
<name>A0ABZ2U9G3_9ACTN</name>
<dbReference type="RefSeq" id="WP_084247291.1">
    <property type="nucleotide sequence ID" value="NZ_CP136137.1"/>
</dbReference>
<evidence type="ECO:0000313" key="2">
    <source>
        <dbReference type="Proteomes" id="UP001479933"/>
    </source>
</evidence>
<evidence type="ECO:0000313" key="1">
    <source>
        <dbReference type="EMBL" id="WYY09369.1"/>
    </source>
</evidence>
<sequence length="50" mass="5658">MKTEFMCPCGDDMAGADEDELVAAVKQHLADKHPDRDYTREEILLYADEA</sequence>
<organism evidence="1 2">
    <name type="scientific">Gordonia hydrophobica</name>
    <dbReference type="NCBI Taxonomy" id="40516"/>
    <lineage>
        <taxon>Bacteria</taxon>
        <taxon>Bacillati</taxon>
        <taxon>Actinomycetota</taxon>
        <taxon>Actinomycetes</taxon>
        <taxon>Mycobacteriales</taxon>
        <taxon>Gordoniaceae</taxon>
        <taxon>Gordonia</taxon>
    </lineage>
</organism>
<dbReference type="InterPro" id="IPR009409">
    <property type="entry name" value="DUF1059"/>
</dbReference>
<gene>
    <name evidence="1" type="ORF">RVF87_10030</name>
</gene>
<keyword evidence="2" id="KW-1185">Reference proteome</keyword>
<accession>A0ABZ2U9G3</accession>
<reference evidence="1 2" key="1">
    <citation type="journal article" date="2023" name="Virus Evol.">
        <title>Computational host range prediction-The good, the bad, and the ugly.</title>
        <authorList>
            <person name="Howell A.A."/>
            <person name="Versoza C.J."/>
            <person name="Pfeifer S.P."/>
        </authorList>
    </citation>
    <scope>NUCLEOTIDE SEQUENCE [LARGE SCALE GENOMIC DNA]</scope>
    <source>
        <strain evidence="1 2">1610/1b</strain>
    </source>
</reference>